<evidence type="ECO:0000313" key="3">
    <source>
        <dbReference type="Proteomes" id="UP000027195"/>
    </source>
</evidence>
<feature type="non-terminal residue" evidence="2">
    <location>
        <position position="1"/>
    </location>
</feature>
<organism evidence="2 3">
    <name type="scientific">Botryobasidium botryosum (strain FD-172 SS1)</name>
    <dbReference type="NCBI Taxonomy" id="930990"/>
    <lineage>
        <taxon>Eukaryota</taxon>
        <taxon>Fungi</taxon>
        <taxon>Dikarya</taxon>
        <taxon>Basidiomycota</taxon>
        <taxon>Agaricomycotina</taxon>
        <taxon>Agaricomycetes</taxon>
        <taxon>Cantharellales</taxon>
        <taxon>Botryobasidiaceae</taxon>
        <taxon>Botryobasidium</taxon>
    </lineage>
</organism>
<name>A0A067LTQ6_BOTB1</name>
<proteinExistence type="predicted"/>
<dbReference type="EMBL" id="KL198224">
    <property type="protein sequence ID" value="KDQ05615.1"/>
    <property type="molecule type" value="Genomic_DNA"/>
</dbReference>
<dbReference type="AlphaFoldDB" id="A0A067LTQ6"/>
<reference evidence="3" key="1">
    <citation type="journal article" date="2014" name="Proc. Natl. Acad. Sci. U.S.A.">
        <title>Extensive sampling of basidiomycete genomes demonstrates inadequacy of the white-rot/brown-rot paradigm for wood decay fungi.</title>
        <authorList>
            <person name="Riley R."/>
            <person name="Salamov A.A."/>
            <person name="Brown D.W."/>
            <person name="Nagy L.G."/>
            <person name="Floudas D."/>
            <person name="Held B.W."/>
            <person name="Levasseur A."/>
            <person name="Lombard V."/>
            <person name="Morin E."/>
            <person name="Otillar R."/>
            <person name="Lindquist E.A."/>
            <person name="Sun H."/>
            <person name="LaButti K.M."/>
            <person name="Schmutz J."/>
            <person name="Jabbour D."/>
            <person name="Luo H."/>
            <person name="Baker S.E."/>
            <person name="Pisabarro A.G."/>
            <person name="Walton J.D."/>
            <person name="Blanchette R.A."/>
            <person name="Henrissat B."/>
            <person name="Martin F."/>
            <person name="Cullen D."/>
            <person name="Hibbett D.S."/>
            <person name="Grigoriev I.V."/>
        </authorList>
    </citation>
    <scope>NUCLEOTIDE SEQUENCE [LARGE SCALE GENOMIC DNA]</scope>
    <source>
        <strain evidence="3">FD-172 SS1</strain>
    </source>
</reference>
<dbReference type="InParanoid" id="A0A067LTQ6"/>
<feature type="compositionally biased region" description="Polar residues" evidence="1">
    <location>
        <begin position="187"/>
        <end position="199"/>
    </location>
</feature>
<keyword evidence="3" id="KW-1185">Reference proteome</keyword>
<feature type="compositionally biased region" description="Polar residues" evidence="1">
    <location>
        <begin position="252"/>
        <end position="261"/>
    </location>
</feature>
<protein>
    <submittedName>
        <fullName evidence="2">Uncharacterized protein</fullName>
    </submittedName>
</protein>
<gene>
    <name evidence="2" type="ORF">BOTBODRAFT_182386</name>
</gene>
<accession>A0A067LTQ6</accession>
<feature type="compositionally biased region" description="Pro residues" evidence="1">
    <location>
        <begin position="8"/>
        <end position="19"/>
    </location>
</feature>
<evidence type="ECO:0000313" key="2">
    <source>
        <dbReference type="EMBL" id="KDQ05615.1"/>
    </source>
</evidence>
<sequence>DHVRTTTPPAPAPPAPAPPAHGGKATPALPMLDHQVGTAEIMGMFLKFAERLWDDTFSDAEAVSPLFRWEAIAKDPDAYLTSTSVPPDVKFHEDGTLDRADLFKLYAHVYEGQGLEPPLFAFLSEAEIIKYMKTSGVAEGGSHKSQEGEGMGGVDRAASTNGDESENSHRGLQTGGVDPLTVEAVAPSTSATGPTQGEPNANEEDPPAAKATTPDPNVTGAPGGGADASAAKAKTPSLGGDNPDTQDDQVEGSGTESQVGTQLEADRRPKPRPKRGKAKEAGEVPQLL</sequence>
<evidence type="ECO:0000256" key="1">
    <source>
        <dbReference type="SAM" id="MobiDB-lite"/>
    </source>
</evidence>
<feature type="compositionally biased region" description="Low complexity" evidence="1">
    <location>
        <begin position="208"/>
        <end position="220"/>
    </location>
</feature>
<dbReference type="HOGENOM" id="CLU_084388_0_0_1"/>
<feature type="compositionally biased region" description="Low complexity" evidence="1">
    <location>
        <begin position="227"/>
        <end position="237"/>
    </location>
</feature>
<feature type="region of interest" description="Disordered" evidence="1">
    <location>
        <begin position="1"/>
        <end position="27"/>
    </location>
</feature>
<dbReference type="Proteomes" id="UP000027195">
    <property type="component" value="Unassembled WGS sequence"/>
</dbReference>
<feature type="region of interest" description="Disordered" evidence="1">
    <location>
        <begin position="138"/>
        <end position="288"/>
    </location>
</feature>